<evidence type="ECO:0000313" key="3">
    <source>
        <dbReference type="Proteomes" id="UP000828390"/>
    </source>
</evidence>
<accession>A0A9D4H869</accession>
<proteinExistence type="predicted"/>
<evidence type="ECO:0000256" key="1">
    <source>
        <dbReference type="SAM" id="MobiDB-lite"/>
    </source>
</evidence>
<comment type="caution">
    <text evidence="2">The sequence shown here is derived from an EMBL/GenBank/DDBJ whole genome shotgun (WGS) entry which is preliminary data.</text>
</comment>
<protein>
    <submittedName>
        <fullName evidence="2">Uncharacterized protein</fullName>
    </submittedName>
</protein>
<dbReference type="EMBL" id="JAIWYP010000004">
    <property type="protein sequence ID" value="KAH3830052.1"/>
    <property type="molecule type" value="Genomic_DNA"/>
</dbReference>
<name>A0A9D4H869_DREPO</name>
<organism evidence="2 3">
    <name type="scientific">Dreissena polymorpha</name>
    <name type="common">Zebra mussel</name>
    <name type="synonym">Mytilus polymorpha</name>
    <dbReference type="NCBI Taxonomy" id="45954"/>
    <lineage>
        <taxon>Eukaryota</taxon>
        <taxon>Metazoa</taxon>
        <taxon>Spiralia</taxon>
        <taxon>Lophotrochozoa</taxon>
        <taxon>Mollusca</taxon>
        <taxon>Bivalvia</taxon>
        <taxon>Autobranchia</taxon>
        <taxon>Heteroconchia</taxon>
        <taxon>Euheterodonta</taxon>
        <taxon>Imparidentia</taxon>
        <taxon>Neoheterodontei</taxon>
        <taxon>Myida</taxon>
        <taxon>Dreissenoidea</taxon>
        <taxon>Dreissenidae</taxon>
        <taxon>Dreissena</taxon>
    </lineage>
</organism>
<feature type="region of interest" description="Disordered" evidence="1">
    <location>
        <begin position="1"/>
        <end position="26"/>
    </location>
</feature>
<evidence type="ECO:0000313" key="2">
    <source>
        <dbReference type="EMBL" id="KAH3830052.1"/>
    </source>
</evidence>
<keyword evidence="3" id="KW-1185">Reference proteome</keyword>
<dbReference type="Proteomes" id="UP000828390">
    <property type="component" value="Unassembled WGS sequence"/>
</dbReference>
<reference evidence="2" key="1">
    <citation type="journal article" date="2019" name="bioRxiv">
        <title>The Genome of the Zebra Mussel, Dreissena polymorpha: A Resource for Invasive Species Research.</title>
        <authorList>
            <person name="McCartney M.A."/>
            <person name="Auch B."/>
            <person name="Kono T."/>
            <person name="Mallez S."/>
            <person name="Zhang Y."/>
            <person name="Obille A."/>
            <person name="Becker A."/>
            <person name="Abrahante J.E."/>
            <person name="Garbe J."/>
            <person name="Badalamenti J.P."/>
            <person name="Herman A."/>
            <person name="Mangelson H."/>
            <person name="Liachko I."/>
            <person name="Sullivan S."/>
            <person name="Sone E.D."/>
            <person name="Koren S."/>
            <person name="Silverstein K.A.T."/>
            <person name="Beckman K.B."/>
            <person name="Gohl D.M."/>
        </authorList>
    </citation>
    <scope>NUCLEOTIDE SEQUENCE</scope>
    <source>
        <strain evidence="2">Duluth1</strain>
        <tissue evidence="2">Whole animal</tissue>
    </source>
</reference>
<reference evidence="2" key="2">
    <citation type="submission" date="2020-11" db="EMBL/GenBank/DDBJ databases">
        <authorList>
            <person name="McCartney M.A."/>
            <person name="Auch B."/>
            <person name="Kono T."/>
            <person name="Mallez S."/>
            <person name="Becker A."/>
            <person name="Gohl D.M."/>
            <person name="Silverstein K.A.T."/>
            <person name="Koren S."/>
            <person name="Bechman K.B."/>
            <person name="Herman A."/>
            <person name="Abrahante J.E."/>
            <person name="Garbe J."/>
        </authorList>
    </citation>
    <scope>NUCLEOTIDE SEQUENCE</scope>
    <source>
        <strain evidence="2">Duluth1</strain>
        <tissue evidence="2">Whole animal</tissue>
    </source>
</reference>
<dbReference type="AlphaFoldDB" id="A0A9D4H869"/>
<gene>
    <name evidence="2" type="ORF">DPMN_103289</name>
</gene>
<sequence>MFSSPDCSDAQVKDAHQAEANHGSVRRTTLQFISMPSEKWNVRTAHTLEIYARGVGIAAKAITKDRPFKRIWKGLPSQCPKPFN</sequence>